<dbReference type="STRING" id="644352.J3PL38"/>
<evidence type="ECO:0000256" key="4">
    <source>
        <dbReference type="ARBA" id="ARBA00023136"/>
    </source>
</evidence>
<sequence>MAAVQDLTRGPALLGVSITTALIALSSTALRFVARAAPSEDMGSDDYVVGVASIIAFIGTVLSILEGTSMTESVLALEYDVLGQPWFFLGATLAKVSICLFFIRITGGVKLWRVLLMTLVVMLVVFNFAFALTSNLQCRPLEKLWNMNANGECWDPSVQLGLDYFRGAFSVFSWLFMSLFPVLLIRDLESDQAMRLLFYILSGLSLVAGAFATSQTYEYSQVPRQSGVFTYAHFVSTLLAIMEQNIAIVAANVLPLGPLLSRLCPAGRGRGPGSLFSKRSNSGSTSAGSSRSYWPRKRSGTGTTNASGRPGPAGRFAQLKDSPSTVTLLIEGPQRESYELSSSPARPAAAATASKSLGGLLTRSDSRQSSRSARSAAAAAAADAWPKGIIKTVEVQVVEEDIADIERADQAISAAASASSEPEENEWDRAMRNNPSRLGNR</sequence>
<keyword evidence="4 7" id="KW-0472">Membrane</keyword>
<evidence type="ECO:0000256" key="5">
    <source>
        <dbReference type="ARBA" id="ARBA00038359"/>
    </source>
</evidence>
<evidence type="ECO:0000313" key="9">
    <source>
        <dbReference type="EMBL" id="EJT68140.1"/>
    </source>
</evidence>
<feature type="compositionally biased region" description="Low complexity" evidence="6">
    <location>
        <begin position="341"/>
        <end position="356"/>
    </location>
</feature>
<proteinExistence type="inferred from homology"/>
<feature type="domain" description="Rhodopsin" evidence="8">
    <location>
        <begin position="30"/>
        <end position="262"/>
    </location>
</feature>
<dbReference type="GeneID" id="20354740"/>
<evidence type="ECO:0000259" key="8">
    <source>
        <dbReference type="Pfam" id="PF20684"/>
    </source>
</evidence>
<dbReference type="OrthoDB" id="3934549at2759"/>
<dbReference type="PANTHER" id="PTHR33048">
    <property type="entry name" value="PTH11-LIKE INTEGRAL MEMBRANE PROTEIN (AFU_ORTHOLOGUE AFUA_5G11245)"/>
    <property type="match status" value="1"/>
</dbReference>
<accession>J3PL38</accession>
<dbReference type="VEuPathDB" id="FungiDB:GGTG_14282"/>
<feature type="region of interest" description="Disordered" evidence="6">
    <location>
        <begin position="335"/>
        <end position="374"/>
    </location>
</feature>
<reference evidence="9" key="3">
    <citation type="submission" date="2010-09" db="EMBL/GenBank/DDBJ databases">
        <title>Annotation of Gaeumannomyces graminis var. tritici R3-111a-1.</title>
        <authorList>
            <consortium name="The Broad Institute Genome Sequencing Platform"/>
            <person name="Ma L.-J."/>
            <person name="Dead R."/>
            <person name="Young S.K."/>
            <person name="Zeng Q."/>
            <person name="Gargeya S."/>
            <person name="Fitzgerald M."/>
            <person name="Haas B."/>
            <person name="Abouelleil A."/>
            <person name="Alvarado L."/>
            <person name="Arachchi H.M."/>
            <person name="Berlin A."/>
            <person name="Brown A."/>
            <person name="Chapman S.B."/>
            <person name="Chen Z."/>
            <person name="Dunbar C."/>
            <person name="Freedman E."/>
            <person name="Gearin G."/>
            <person name="Gellesch M."/>
            <person name="Goldberg J."/>
            <person name="Griggs A."/>
            <person name="Gujja S."/>
            <person name="Heiman D."/>
            <person name="Howarth C."/>
            <person name="Larson L."/>
            <person name="Lui A."/>
            <person name="MacDonald P.J.P."/>
            <person name="Mehta T."/>
            <person name="Montmayeur A."/>
            <person name="Murphy C."/>
            <person name="Neiman D."/>
            <person name="Pearson M."/>
            <person name="Priest M."/>
            <person name="Roberts A."/>
            <person name="Saif S."/>
            <person name="Shea T."/>
            <person name="Shenoy N."/>
            <person name="Sisk P."/>
            <person name="Stolte C."/>
            <person name="Sykes S."/>
            <person name="Yandava C."/>
            <person name="Wortman J."/>
            <person name="Nusbaum C."/>
            <person name="Birren B."/>
        </authorList>
    </citation>
    <scope>NUCLEOTIDE SEQUENCE</scope>
    <source>
        <strain evidence="9">R3-111a-1</strain>
    </source>
</reference>
<evidence type="ECO:0000256" key="1">
    <source>
        <dbReference type="ARBA" id="ARBA00004141"/>
    </source>
</evidence>
<dbReference type="HOGENOM" id="CLU_037888_0_0_1"/>
<reference evidence="10" key="5">
    <citation type="submission" date="2018-04" db="UniProtKB">
        <authorList>
            <consortium name="EnsemblFungi"/>
        </authorList>
    </citation>
    <scope>IDENTIFICATION</scope>
    <source>
        <strain evidence="10">R3-111a-1</strain>
    </source>
</reference>
<reference evidence="10" key="4">
    <citation type="journal article" date="2015" name="G3 (Bethesda)">
        <title>Genome sequences of three phytopathogenic species of the Magnaporthaceae family of fungi.</title>
        <authorList>
            <person name="Okagaki L.H."/>
            <person name="Nunes C.C."/>
            <person name="Sailsbery J."/>
            <person name="Clay B."/>
            <person name="Brown D."/>
            <person name="John T."/>
            <person name="Oh Y."/>
            <person name="Young N."/>
            <person name="Fitzgerald M."/>
            <person name="Haas B.J."/>
            <person name="Zeng Q."/>
            <person name="Young S."/>
            <person name="Adiconis X."/>
            <person name="Fan L."/>
            <person name="Levin J.Z."/>
            <person name="Mitchell T.K."/>
            <person name="Okubara P.A."/>
            <person name="Farman M.L."/>
            <person name="Kohn L.M."/>
            <person name="Birren B."/>
            <person name="Ma L.-J."/>
            <person name="Dean R.A."/>
        </authorList>
    </citation>
    <scope>NUCLEOTIDE SEQUENCE</scope>
    <source>
        <strain evidence="10">R3-111a-1</strain>
    </source>
</reference>
<evidence type="ECO:0000313" key="10">
    <source>
        <dbReference type="EnsemblFungi" id="EJT68140"/>
    </source>
</evidence>
<feature type="region of interest" description="Disordered" evidence="6">
    <location>
        <begin position="411"/>
        <end position="441"/>
    </location>
</feature>
<dbReference type="PANTHER" id="PTHR33048:SF47">
    <property type="entry name" value="INTEGRAL MEMBRANE PROTEIN-RELATED"/>
    <property type="match status" value="1"/>
</dbReference>
<feature type="transmembrane region" description="Helical" evidence="7">
    <location>
        <begin position="164"/>
        <end position="184"/>
    </location>
</feature>
<feature type="transmembrane region" description="Helical" evidence="7">
    <location>
        <begin position="46"/>
        <end position="65"/>
    </location>
</feature>
<evidence type="ECO:0000256" key="7">
    <source>
        <dbReference type="SAM" id="Phobius"/>
    </source>
</evidence>
<protein>
    <recommendedName>
        <fullName evidence="8">Rhodopsin domain-containing protein</fullName>
    </recommendedName>
</protein>
<dbReference type="Pfam" id="PF20684">
    <property type="entry name" value="Fung_rhodopsin"/>
    <property type="match status" value="1"/>
</dbReference>
<feature type="region of interest" description="Disordered" evidence="6">
    <location>
        <begin position="272"/>
        <end position="319"/>
    </location>
</feature>
<name>J3PL38_GAET3</name>
<evidence type="ECO:0000256" key="6">
    <source>
        <dbReference type="SAM" id="MobiDB-lite"/>
    </source>
</evidence>
<keyword evidence="11" id="KW-1185">Reference proteome</keyword>
<dbReference type="RefSeq" id="XP_009230473.1">
    <property type="nucleotide sequence ID" value="XM_009232209.1"/>
</dbReference>
<dbReference type="InterPro" id="IPR052337">
    <property type="entry name" value="SAT4-like"/>
</dbReference>
<dbReference type="EnsemblFungi" id="EJT68140">
    <property type="protein sequence ID" value="EJT68140"/>
    <property type="gene ID" value="GGTG_14282"/>
</dbReference>
<feature type="compositionally biased region" description="Low complexity" evidence="6">
    <location>
        <begin position="277"/>
        <end position="292"/>
    </location>
</feature>
<gene>
    <name evidence="10" type="primary">20354740</name>
    <name evidence="9" type="ORF">GGTG_14282</name>
</gene>
<keyword evidence="3 7" id="KW-1133">Transmembrane helix</keyword>
<feature type="transmembrane region" description="Helical" evidence="7">
    <location>
        <begin position="85"/>
        <end position="103"/>
    </location>
</feature>
<dbReference type="Proteomes" id="UP000006039">
    <property type="component" value="Unassembled WGS sequence"/>
</dbReference>
<feature type="transmembrane region" description="Helical" evidence="7">
    <location>
        <begin position="12"/>
        <end position="34"/>
    </location>
</feature>
<dbReference type="eggNOG" id="ENOG502TG1H">
    <property type="taxonomic scope" value="Eukaryota"/>
</dbReference>
<keyword evidence="2 7" id="KW-0812">Transmembrane</keyword>
<reference evidence="11" key="1">
    <citation type="submission" date="2010-07" db="EMBL/GenBank/DDBJ databases">
        <title>The genome sequence of Gaeumannomyces graminis var. tritici strain R3-111a-1.</title>
        <authorList>
            <consortium name="The Broad Institute Genome Sequencing Platform"/>
            <person name="Ma L.-J."/>
            <person name="Dead R."/>
            <person name="Young S."/>
            <person name="Zeng Q."/>
            <person name="Koehrsen M."/>
            <person name="Alvarado L."/>
            <person name="Berlin A."/>
            <person name="Chapman S.B."/>
            <person name="Chen Z."/>
            <person name="Freedman E."/>
            <person name="Gellesch M."/>
            <person name="Goldberg J."/>
            <person name="Griggs A."/>
            <person name="Gujja S."/>
            <person name="Heilman E.R."/>
            <person name="Heiman D."/>
            <person name="Hepburn T."/>
            <person name="Howarth C."/>
            <person name="Jen D."/>
            <person name="Larson L."/>
            <person name="Mehta T."/>
            <person name="Neiman D."/>
            <person name="Pearson M."/>
            <person name="Roberts A."/>
            <person name="Saif S."/>
            <person name="Shea T."/>
            <person name="Shenoy N."/>
            <person name="Sisk P."/>
            <person name="Stolte C."/>
            <person name="Sykes S."/>
            <person name="Walk T."/>
            <person name="White J."/>
            <person name="Yandava C."/>
            <person name="Haas B."/>
            <person name="Nusbaum C."/>
            <person name="Birren B."/>
        </authorList>
    </citation>
    <scope>NUCLEOTIDE SEQUENCE [LARGE SCALE GENOMIC DNA]</scope>
    <source>
        <strain evidence="11">R3-111a-1</strain>
    </source>
</reference>
<dbReference type="EMBL" id="GL385612">
    <property type="protein sequence ID" value="EJT68140.1"/>
    <property type="molecule type" value="Genomic_DNA"/>
</dbReference>
<organism evidence="9">
    <name type="scientific">Gaeumannomyces tritici (strain R3-111a-1)</name>
    <name type="common">Wheat and barley take-all root rot fungus</name>
    <name type="synonym">Gaeumannomyces graminis var. tritici</name>
    <dbReference type="NCBI Taxonomy" id="644352"/>
    <lineage>
        <taxon>Eukaryota</taxon>
        <taxon>Fungi</taxon>
        <taxon>Dikarya</taxon>
        <taxon>Ascomycota</taxon>
        <taxon>Pezizomycotina</taxon>
        <taxon>Sordariomycetes</taxon>
        <taxon>Sordariomycetidae</taxon>
        <taxon>Magnaporthales</taxon>
        <taxon>Magnaporthaceae</taxon>
        <taxon>Gaeumannomyces</taxon>
    </lineage>
</organism>
<comment type="similarity">
    <text evidence="5">Belongs to the SAT4 family.</text>
</comment>
<reference evidence="9" key="2">
    <citation type="submission" date="2010-07" db="EMBL/GenBank/DDBJ databases">
        <authorList>
            <consortium name="The Broad Institute Genome Sequencing Platform"/>
            <consortium name="Broad Institute Genome Sequencing Center for Infectious Disease"/>
            <person name="Ma L.-J."/>
            <person name="Dead R."/>
            <person name="Young S."/>
            <person name="Zeng Q."/>
            <person name="Koehrsen M."/>
            <person name="Alvarado L."/>
            <person name="Berlin A."/>
            <person name="Chapman S.B."/>
            <person name="Chen Z."/>
            <person name="Freedman E."/>
            <person name="Gellesch M."/>
            <person name="Goldberg J."/>
            <person name="Griggs A."/>
            <person name="Gujja S."/>
            <person name="Heilman E.R."/>
            <person name="Heiman D."/>
            <person name="Hepburn T."/>
            <person name="Howarth C."/>
            <person name="Jen D."/>
            <person name="Larson L."/>
            <person name="Mehta T."/>
            <person name="Neiman D."/>
            <person name="Pearson M."/>
            <person name="Roberts A."/>
            <person name="Saif S."/>
            <person name="Shea T."/>
            <person name="Shenoy N."/>
            <person name="Sisk P."/>
            <person name="Stolte C."/>
            <person name="Sykes S."/>
            <person name="Walk T."/>
            <person name="White J."/>
            <person name="Yandava C."/>
            <person name="Haas B."/>
            <person name="Nusbaum C."/>
            <person name="Birren B."/>
        </authorList>
    </citation>
    <scope>NUCLEOTIDE SEQUENCE</scope>
    <source>
        <strain evidence="9">R3-111a-1</strain>
    </source>
</reference>
<dbReference type="GO" id="GO:0016020">
    <property type="term" value="C:membrane"/>
    <property type="evidence" value="ECO:0007669"/>
    <property type="project" value="UniProtKB-SubCell"/>
</dbReference>
<dbReference type="AlphaFoldDB" id="J3PL38"/>
<evidence type="ECO:0000313" key="11">
    <source>
        <dbReference type="Proteomes" id="UP000006039"/>
    </source>
</evidence>
<feature type="transmembrane region" description="Helical" evidence="7">
    <location>
        <begin position="196"/>
        <end position="217"/>
    </location>
</feature>
<evidence type="ECO:0000256" key="2">
    <source>
        <dbReference type="ARBA" id="ARBA00022692"/>
    </source>
</evidence>
<feature type="transmembrane region" description="Helical" evidence="7">
    <location>
        <begin position="115"/>
        <end position="136"/>
    </location>
</feature>
<evidence type="ECO:0000256" key="3">
    <source>
        <dbReference type="ARBA" id="ARBA00022989"/>
    </source>
</evidence>
<dbReference type="InterPro" id="IPR049326">
    <property type="entry name" value="Rhodopsin_dom_fungi"/>
</dbReference>
<comment type="subcellular location">
    <subcellularLocation>
        <location evidence="1">Membrane</location>
        <topology evidence="1">Multi-pass membrane protein</topology>
    </subcellularLocation>
</comment>